<keyword evidence="3" id="KW-1185">Reference proteome</keyword>
<feature type="transmembrane region" description="Helical" evidence="1">
    <location>
        <begin position="279"/>
        <end position="302"/>
    </location>
</feature>
<gene>
    <name evidence="2" type="ORF">ACFPOF_06715</name>
</gene>
<accession>A0ABW0HN23</accession>
<dbReference type="RefSeq" id="WP_378130864.1">
    <property type="nucleotide sequence ID" value="NZ_JBHSMI010000012.1"/>
</dbReference>
<keyword evidence="1" id="KW-1133">Transmembrane helix</keyword>
<dbReference type="Proteomes" id="UP001596113">
    <property type="component" value="Unassembled WGS sequence"/>
</dbReference>
<evidence type="ECO:0000256" key="1">
    <source>
        <dbReference type="SAM" id="Phobius"/>
    </source>
</evidence>
<feature type="transmembrane region" description="Helical" evidence="1">
    <location>
        <begin position="6"/>
        <end position="34"/>
    </location>
</feature>
<reference evidence="3" key="1">
    <citation type="journal article" date="2019" name="Int. J. Syst. Evol. Microbiol.">
        <title>The Global Catalogue of Microorganisms (GCM) 10K type strain sequencing project: providing services to taxonomists for standard genome sequencing and annotation.</title>
        <authorList>
            <consortium name="The Broad Institute Genomics Platform"/>
            <consortium name="The Broad Institute Genome Sequencing Center for Infectious Disease"/>
            <person name="Wu L."/>
            <person name="Ma J."/>
        </authorList>
    </citation>
    <scope>NUCLEOTIDE SEQUENCE [LARGE SCALE GENOMIC DNA]</scope>
    <source>
        <strain evidence="3">CGMCC 1.18575</strain>
    </source>
</reference>
<keyword evidence="1" id="KW-0472">Membrane</keyword>
<sequence>MQIVEIAFLAVFIIGMSLIVEPIVGRLMVGFMIFRRNRFYDKRRNNGRLATAEPKKALFDRPLLNKLDENMSVAEIKMSAKNLLAICLVIVLMVFILANKVMPAPPYDLLIGLVFGTAPLLWVWARYLKKTLSMAKVMIPTVQNFVGFFTEAENFESAIYKSARTVEPEIAGEWNRLIMDLQTGEKPEKALIGFANRIGNDWAQYFADILITHIDTGVNITSSLFKLISEMQNSEYNEEKRITLLTQYKWGTFIMIALSAIVIYFNIRMDSKNYDYYFHTASGVHIVTLAVIVLFISFIGALHMGRKRL</sequence>
<keyword evidence="1" id="KW-0812">Transmembrane</keyword>
<evidence type="ECO:0008006" key="4">
    <source>
        <dbReference type="Google" id="ProtNLM"/>
    </source>
</evidence>
<name>A0ABW0HN23_9BACL</name>
<comment type="caution">
    <text evidence="2">The sequence shown here is derived from an EMBL/GenBank/DDBJ whole genome shotgun (WGS) entry which is preliminary data.</text>
</comment>
<protein>
    <recommendedName>
        <fullName evidence="4">Type II secretion system protein GspF domain-containing protein</fullName>
    </recommendedName>
</protein>
<feature type="transmembrane region" description="Helical" evidence="1">
    <location>
        <begin position="110"/>
        <end position="128"/>
    </location>
</feature>
<organism evidence="2 3">
    <name type="scientific">Cohnella soli</name>
    <dbReference type="NCBI Taxonomy" id="425005"/>
    <lineage>
        <taxon>Bacteria</taxon>
        <taxon>Bacillati</taxon>
        <taxon>Bacillota</taxon>
        <taxon>Bacilli</taxon>
        <taxon>Bacillales</taxon>
        <taxon>Paenibacillaceae</taxon>
        <taxon>Cohnella</taxon>
    </lineage>
</organism>
<feature type="transmembrane region" description="Helical" evidence="1">
    <location>
        <begin position="80"/>
        <end position="98"/>
    </location>
</feature>
<feature type="transmembrane region" description="Helical" evidence="1">
    <location>
        <begin position="250"/>
        <end position="267"/>
    </location>
</feature>
<evidence type="ECO:0000313" key="2">
    <source>
        <dbReference type="EMBL" id="MFC5402426.1"/>
    </source>
</evidence>
<dbReference type="EMBL" id="JBHSMI010000012">
    <property type="protein sequence ID" value="MFC5402426.1"/>
    <property type="molecule type" value="Genomic_DNA"/>
</dbReference>
<evidence type="ECO:0000313" key="3">
    <source>
        <dbReference type="Proteomes" id="UP001596113"/>
    </source>
</evidence>
<proteinExistence type="predicted"/>